<keyword evidence="2" id="KW-1185">Reference proteome</keyword>
<evidence type="ECO:0000313" key="2">
    <source>
        <dbReference type="Proteomes" id="UP001057402"/>
    </source>
</evidence>
<accession>A0ACB9S2G9</accession>
<name>A0ACB9S2G9_9MYRT</name>
<gene>
    <name evidence="1" type="ORF">MLD38_003329</name>
</gene>
<comment type="caution">
    <text evidence="1">The sequence shown here is derived from an EMBL/GenBank/DDBJ whole genome shotgun (WGS) entry which is preliminary data.</text>
</comment>
<dbReference type="Proteomes" id="UP001057402">
    <property type="component" value="Chromosome 2"/>
</dbReference>
<evidence type="ECO:0000313" key="1">
    <source>
        <dbReference type="EMBL" id="KAI4385284.1"/>
    </source>
</evidence>
<reference evidence="2" key="1">
    <citation type="journal article" date="2023" name="Front. Plant Sci.">
        <title>Chromosomal-level genome assembly of Melastoma candidum provides insights into trichome evolution.</title>
        <authorList>
            <person name="Zhong Y."/>
            <person name="Wu W."/>
            <person name="Sun C."/>
            <person name="Zou P."/>
            <person name="Liu Y."/>
            <person name="Dai S."/>
            <person name="Zhou R."/>
        </authorList>
    </citation>
    <scope>NUCLEOTIDE SEQUENCE [LARGE SCALE GENOMIC DNA]</scope>
</reference>
<dbReference type="EMBL" id="CM042881">
    <property type="protein sequence ID" value="KAI4385284.1"/>
    <property type="molecule type" value="Genomic_DNA"/>
</dbReference>
<organism evidence="1 2">
    <name type="scientific">Melastoma candidum</name>
    <dbReference type="NCBI Taxonomy" id="119954"/>
    <lineage>
        <taxon>Eukaryota</taxon>
        <taxon>Viridiplantae</taxon>
        <taxon>Streptophyta</taxon>
        <taxon>Embryophyta</taxon>
        <taxon>Tracheophyta</taxon>
        <taxon>Spermatophyta</taxon>
        <taxon>Magnoliopsida</taxon>
        <taxon>eudicotyledons</taxon>
        <taxon>Gunneridae</taxon>
        <taxon>Pentapetalae</taxon>
        <taxon>rosids</taxon>
        <taxon>malvids</taxon>
        <taxon>Myrtales</taxon>
        <taxon>Melastomataceae</taxon>
        <taxon>Melastomatoideae</taxon>
        <taxon>Melastomateae</taxon>
        <taxon>Melastoma</taxon>
    </lineage>
</organism>
<proteinExistence type="predicted"/>
<protein>
    <submittedName>
        <fullName evidence="1">Uncharacterized protein</fullName>
    </submittedName>
</protein>
<sequence length="94" mass="10687">MENGQQPQQQQQQQLRGEPKSPRDGKKVDLEGLPMKGQYDNLEDYKLKAYGTQGHQEPVQGRGVRSQRFVRVPVPHCRRGRPSPPPLKALSKCI</sequence>